<reference evidence="1 2" key="1">
    <citation type="submission" date="2018-06" db="EMBL/GenBank/DDBJ databases">
        <authorList>
            <consortium name="Pathogen Informatics"/>
            <person name="Doyle S."/>
        </authorList>
    </citation>
    <scope>NUCLEOTIDE SEQUENCE [LARGE SCALE GENOMIC DNA]</scope>
    <source>
        <strain evidence="1 2">NCTC12120</strain>
    </source>
</reference>
<accession>A0A2X3KZT8</accession>
<dbReference type="Gene3D" id="1.20.1250.20">
    <property type="entry name" value="MFS general substrate transporter like domains"/>
    <property type="match status" value="1"/>
</dbReference>
<dbReference type="InterPro" id="IPR036259">
    <property type="entry name" value="MFS_trans_sf"/>
</dbReference>
<dbReference type="EMBL" id="UAVU01000010">
    <property type="protein sequence ID" value="SQC93100.1"/>
    <property type="molecule type" value="Genomic_DNA"/>
</dbReference>
<evidence type="ECO:0000313" key="2">
    <source>
        <dbReference type="Proteomes" id="UP000251197"/>
    </source>
</evidence>
<sequence length="111" mass="12318">MSTANKEPAESVSLNAFKQPKSFYLIFSIELWERFGYYGLQGIMAVYLVKMLGMSEADSITLFSSFSALFTAWSRLAAGWAIKFSAPNALSCLVPSYWLSVTPLWPTPATT</sequence>
<protein>
    <submittedName>
        <fullName evidence="1">Dipeptide and tripeptide permease A</fullName>
    </submittedName>
</protein>
<dbReference type="SUPFAM" id="SSF103473">
    <property type="entry name" value="MFS general substrate transporter"/>
    <property type="match status" value="1"/>
</dbReference>
<organism evidence="1 2">
    <name type="scientific">Cedecea neteri</name>
    <dbReference type="NCBI Taxonomy" id="158822"/>
    <lineage>
        <taxon>Bacteria</taxon>
        <taxon>Pseudomonadati</taxon>
        <taxon>Pseudomonadota</taxon>
        <taxon>Gammaproteobacteria</taxon>
        <taxon>Enterobacterales</taxon>
        <taxon>Enterobacteriaceae</taxon>
        <taxon>Cedecea</taxon>
    </lineage>
</organism>
<dbReference type="Proteomes" id="UP000251197">
    <property type="component" value="Unassembled WGS sequence"/>
</dbReference>
<proteinExistence type="predicted"/>
<dbReference type="AlphaFoldDB" id="A0A2X3KZT8"/>
<evidence type="ECO:0000313" key="1">
    <source>
        <dbReference type="EMBL" id="SQC93100.1"/>
    </source>
</evidence>
<gene>
    <name evidence="1" type="primary">dtpA_3</name>
    <name evidence="1" type="ORF">NCTC12120_06214</name>
</gene>
<name>A0A2X3KZT8_9ENTR</name>